<dbReference type="Proteomes" id="UP000001916">
    <property type="component" value="Chromosome"/>
</dbReference>
<dbReference type="RefSeq" id="WP_013157371.1">
    <property type="nucleotide sequence ID" value="NC_014212.1"/>
</dbReference>
<dbReference type="KEGG" id="msv:Mesil_0874"/>
<feature type="transmembrane region" description="Helical" evidence="1">
    <location>
        <begin position="62"/>
        <end position="80"/>
    </location>
</feature>
<feature type="transmembrane region" description="Helical" evidence="1">
    <location>
        <begin position="87"/>
        <end position="105"/>
    </location>
</feature>
<organism evidence="2 3">
    <name type="scientific">Allomeiothermus silvanus (strain ATCC 700542 / DSM 9946 / NBRC 106475 / NCIMB 13440 / VI-R2)</name>
    <name type="common">Thermus silvanus</name>
    <dbReference type="NCBI Taxonomy" id="526227"/>
    <lineage>
        <taxon>Bacteria</taxon>
        <taxon>Thermotogati</taxon>
        <taxon>Deinococcota</taxon>
        <taxon>Deinococci</taxon>
        <taxon>Thermales</taxon>
        <taxon>Thermaceae</taxon>
        <taxon>Allomeiothermus</taxon>
    </lineage>
</organism>
<proteinExistence type="predicted"/>
<protein>
    <submittedName>
        <fullName evidence="2">Uncharacterized protein</fullName>
    </submittedName>
</protein>
<keyword evidence="1" id="KW-0472">Membrane</keyword>
<dbReference type="AlphaFoldDB" id="D7BBZ0"/>
<accession>D7BBZ0</accession>
<keyword evidence="3" id="KW-1185">Reference proteome</keyword>
<evidence type="ECO:0000256" key="1">
    <source>
        <dbReference type="SAM" id="Phobius"/>
    </source>
</evidence>
<dbReference type="HOGENOM" id="CLU_2142920_0_0_0"/>
<gene>
    <name evidence="2" type="ordered locus">Mesil_0874</name>
</gene>
<evidence type="ECO:0000313" key="3">
    <source>
        <dbReference type="Proteomes" id="UP000001916"/>
    </source>
</evidence>
<dbReference type="EMBL" id="CP002042">
    <property type="protein sequence ID" value="ADH62786.1"/>
    <property type="molecule type" value="Genomic_DNA"/>
</dbReference>
<sequence length="112" mass="12154">MRFVRYLPDLAVLASLALVPLAVYWVFPNQGVSDKSPGFYGLPLLFGLLVAARPVAWLVTSVWAWLILLIAIVWTVITLRQLSPADLPLVLLLGVLGLAVGLAYGKHHKPAA</sequence>
<name>D7BBZ0_ALLS1</name>
<evidence type="ECO:0000313" key="2">
    <source>
        <dbReference type="EMBL" id="ADH62786.1"/>
    </source>
</evidence>
<reference evidence="2 3" key="1">
    <citation type="journal article" date="2010" name="Stand. Genomic Sci.">
        <title>Complete genome sequence of Meiothermus silvanus type strain (VI-R2).</title>
        <authorList>
            <person name="Sikorski J."/>
            <person name="Tindall B.J."/>
            <person name="Lowry S."/>
            <person name="Lucas S."/>
            <person name="Nolan M."/>
            <person name="Copeland A."/>
            <person name="Glavina Del Rio T."/>
            <person name="Tice H."/>
            <person name="Cheng J.F."/>
            <person name="Han C."/>
            <person name="Pitluck S."/>
            <person name="Liolios K."/>
            <person name="Ivanova N."/>
            <person name="Mavromatis K."/>
            <person name="Mikhailova N."/>
            <person name="Pati A."/>
            <person name="Goodwin L."/>
            <person name="Chen A."/>
            <person name="Palaniappan K."/>
            <person name="Land M."/>
            <person name="Hauser L."/>
            <person name="Chang Y.J."/>
            <person name="Jeffries C.D."/>
            <person name="Rohde M."/>
            <person name="Goker M."/>
            <person name="Woyke T."/>
            <person name="Bristow J."/>
            <person name="Eisen J.A."/>
            <person name="Markowitz V."/>
            <person name="Hugenholtz P."/>
            <person name="Kyrpides N.C."/>
            <person name="Klenk H.P."/>
            <person name="Lapidus A."/>
        </authorList>
    </citation>
    <scope>NUCLEOTIDE SEQUENCE [LARGE SCALE GENOMIC DNA]</scope>
    <source>
        <strain evidence="3">ATCC 700542 / DSM 9946 / VI-R2</strain>
    </source>
</reference>
<keyword evidence="1" id="KW-1133">Transmembrane helix</keyword>
<feature type="transmembrane region" description="Helical" evidence="1">
    <location>
        <begin position="6"/>
        <end position="27"/>
    </location>
</feature>
<keyword evidence="1" id="KW-0812">Transmembrane</keyword>